<comment type="caution">
    <text evidence="1">The sequence shown here is derived from an EMBL/GenBank/DDBJ whole genome shotgun (WGS) entry which is preliminary data.</text>
</comment>
<evidence type="ECO:0000313" key="2">
    <source>
        <dbReference type="Proteomes" id="UP001551482"/>
    </source>
</evidence>
<dbReference type="Proteomes" id="UP001551482">
    <property type="component" value="Unassembled WGS sequence"/>
</dbReference>
<reference evidence="1 2" key="1">
    <citation type="submission" date="2024-06" db="EMBL/GenBank/DDBJ databases">
        <title>The Natural Products Discovery Center: Release of the First 8490 Sequenced Strains for Exploring Actinobacteria Biosynthetic Diversity.</title>
        <authorList>
            <person name="Kalkreuter E."/>
            <person name="Kautsar S.A."/>
            <person name="Yang D."/>
            <person name="Bader C.D."/>
            <person name="Teijaro C.N."/>
            <person name="Fluegel L."/>
            <person name="Davis C.M."/>
            <person name="Simpson J.R."/>
            <person name="Lauterbach L."/>
            <person name="Steele A.D."/>
            <person name="Gui C."/>
            <person name="Meng S."/>
            <person name="Li G."/>
            <person name="Viehrig K."/>
            <person name="Ye F."/>
            <person name="Su P."/>
            <person name="Kiefer A.F."/>
            <person name="Nichols A."/>
            <person name="Cepeda A.J."/>
            <person name="Yan W."/>
            <person name="Fan B."/>
            <person name="Jiang Y."/>
            <person name="Adhikari A."/>
            <person name="Zheng C.-J."/>
            <person name="Schuster L."/>
            <person name="Cowan T.M."/>
            <person name="Smanski M.J."/>
            <person name="Chevrette M.G."/>
            <person name="De Carvalho L.P.S."/>
            <person name="Shen B."/>
        </authorList>
    </citation>
    <scope>NUCLEOTIDE SEQUENCE [LARGE SCALE GENOMIC DNA]</scope>
    <source>
        <strain evidence="1 2">NPDC048946</strain>
    </source>
</reference>
<dbReference type="RefSeq" id="WP_358356182.1">
    <property type="nucleotide sequence ID" value="NZ_JBEZFP010000054.1"/>
</dbReference>
<accession>A0ABV3DM61</accession>
<keyword evidence="2" id="KW-1185">Reference proteome</keyword>
<name>A0ABV3DM61_9ACTN</name>
<protein>
    <recommendedName>
        <fullName evidence="3">Scramblase</fullName>
    </recommendedName>
</protein>
<evidence type="ECO:0000313" key="1">
    <source>
        <dbReference type="EMBL" id="MEU8135994.1"/>
    </source>
</evidence>
<sequence>MWAGPGVACVLRIADGHVTYPDGTAAGRVVAQAQGGVAALRRAFARNPESARLDVVVYAAAGHPLLCVVKHRSARARVEVNGPNGDPVGWIEKSKGLVRKTYQAKDAWGRVVGEVRDQKPTRLEPHYWALLHAPDGTVVGRLTQRTEVRPGAVMAGLARNHRTWWEADLGPNVAEPFRTLVVGFAGVVGMVTGLDARPPGLGDVAGQFTP</sequence>
<evidence type="ECO:0008006" key="3">
    <source>
        <dbReference type="Google" id="ProtNLM"/>
    </source>
</evidence>
<dbReference type="EMBL" id="JBEZFP010000054">
    <property type="protein sequence ID" value="MEU8135994.1"/>
    <property type="molecule type" value="Genomic_DNA"/>
</dbReference>
<proteinExistence type="predicted"/>
<gene>
    <name evidence="1" type="ORF">AB0C36_21065</name>
</gene>
<organism evidence="1 2">
    <name type="scientific">Streptodolium elevatio</name>
    <dbReference type="NCBI Taxonomy" id="3157996"/>
    <lineage>
        <taxon>Bacteria</taxon>
        <taxon>Bacillati</taxon>
        <taxon>Actinomycetota</taxon>
        <taxon>Actinomycetes</taxon>
        <taxon>Kitasatosporales</taxon>
        <taxon>Streptomycetaceae</taxon>
        <taxon>Streptodolium</taxon>
    </lineage>
</organism>